<dbReference type="InterPro" id="IPR044668">
    <property type="entry name" value="PuuD-like"/>
</dbReference>
<dbReference type="PROSITE" id="PS51273">
    <property type="entry name" value="GATASE_TYPE_1"/>
    <property type="match status" value="1"/>
</dbReference>
<keyword evidence="3" id="KW-1185">Reference proteome</keyword>
<name>A0A810PYQ8_9FIRM</name>
<dbReference type="PANTHER" id="PTHR43235">
    <property type="entry name" value="GLUTAMINE AMIDOTRANSFERASE PB2B2.05-RELATED"/>
    <property type="match status" value="1"/>
</dbReference>
<reference evidence="2" key="1">
    <citation type="submission" date="2020-09" db="EMBL/GenBank/DDBJ databases">
        <title>New species isolated from human feces.</title>
        <authorList>
            <person name="Kitahara M."/>
            <person name="Shigeno Y."/>
            <person name="Shime M."/>
            <person name="Matsumoto Y."/>
            <person name="Nakamura S."/>
            <person name="Motooka D."/>
            <person name="Fukuoka S."/>
            <person name="Nishikawa H."/>
            <person name="Benno Y."/>
        </authorList>
    </citation>
    <scope>NUCLEOTIDE SEQUENCE</scope>
    <source>
        <strain evidence="2">MM50</strain>
    </source>
</reference>
<dbReference type="InterPro" id="IPR029062">
    <property type="entry name" value="Class_I_gatase-like"/>
</dbReference>
<dbReference type="InterPro" id="IPR011697">
    <property type="entry name" value="Peptidase_C26"/>
</dbReference>
<dbReference type="Pfam" id="PF07722">
    <property type="entry name" value="Peptidase_C26"/>
    <property type="match status" value="1"/>
</dbReference>
<accession>A0A810PYQ8</accession>
<sequence length="229" mass="24115">MKPKIYLYGTSGQYGNYLAALTEPGAEPVLSRDLFRACGCDGLLLPGGGDIGVTLEATDSFLIRSFADSGRPILGICRGMQALNVFFGGTLHARIPGHQQAQGDLIHPTRARGLLSQLLGPAPLVNSNHHQAVRVLGEELCLLQQAADGTIEGFCHETLPILGVQWHPERQSGARLRADAVDAGPLLRYFVGQCSCKSASGLVHCGKRGEADESHHTGTESGAGTAHGG</sequence>
<feature type="region of interest" description="Disordered" evidence="1">
    <location>
        <begin position="208"/>
        <end position="229"/>
    </location>
</feature>
<dbReference type="GO" id="GO:0005829">
    <property type="term" value="C:cytosol"/>
    <property type="evidence" value="ECO:0007669"/>
    <property type="project" value="TreeGrafter"/>
</dbReference>
<dbReference type="RefSeq" id="WP_213541591.1">
    <property type="nucleotide sequence ID" value="NZ_AP023418.1"/>
</dbReference>
<dbReference type="EMBL" id="AP023418">
    <property type="protein sequence ID" value="BCK80724.1"/>
    <property type="molecule type" value="Genomic_DNA"/>
</dbReference>
<dbReference type="SUPFAM" id="SSF52317">
    <property type="entry name" value="Class I glutamine amidotransferase-like"/>
    <property type="match status" value="1"/>
</dbReference>
<evidence type="ECO:0000256" key="1">
    <source>
        <dbReference type="SAM" id="MobiDB-lite"/>
    </source>
</evidence>
<protein>
    <submittedName>
        <fullName evidence="2">Gamma-glutamyl-gamma-aminobutyrate hydrolase</fullName>
    </submittedName>
</protein>
<dbReference type="PANTHER" id="PTHR43235:SF1">
    <property type="entry name" value="GLUTAMINE AMIDOTRANSFERASE PB2B2.05-RELATED"/>
    <property type="match status" value="1"/>
</dbReference>
<dbReference type="GO" id="GO:0033969">
    <property type="term" value="F:gamma-glutamyl-gamma-aminobutyrate hydrolase activity"/>
    <property type="evidence" value="ECO:0007669"/>
    <property type="project" value="TreeGrafter"/>
</dbReference>
<evidence type="ECO:0000313" key="3">
    <source>
        <dbReference type="Proteomes" id="UP000681035"/>
    </source>
</evidence>
<dbReference type="GO" id="GO:0006598">
    <property type="term" value="P:polyamine catabolic process"/>
    <property type="evidence" value="ECO:0007669"/>
    <property type="project" value="TreeGrafter"/>
</dbReference>
<dbReference type="KEGG" id="vcop:MM50RIKEN_04870"/>
<dbReference type="AlphaFoldDB" id="A0A810PYQ8"/>
<feature type="compositionally biased region" description="Basic and acidic residues" evidence="1">
    <location>
        <begin position="208"/>
        <end position="218"/>
    </location>
</feature>
<dbReference type="Gene3D" id="3.40.50.880">
    <property type="match status" value="1"/>
</dbReference>
<dbReference type="Proteomes" id="UP000681035">
    <property type="component" value="Chromosome"/>
</dbReference>
<evidence type="ECO:0000313" key="2">
    <source>
        <dbReference type="EMBL" id="BCK80724.1"/>
    </source>
</evidence>
<keyword evidence="2" id="KW-0378">Hydrolase</keyword>
<proteinExistence type="predicted"/>
<organism evidence="2 3">
    <name type="scientific">Vescimonas coprocola</name>
    <dbReference type="NCBI Taxonomy" id="2714355"/>
    <lineage>
        <taxon>Bacteria</taxon>
        <taxon>Bacillati</taxon>
        <taxon>Bacillota</taxon>
        <taxon>Clostridia</taxon>
        <taxon>Eubacteriales</taxon>
        <taxon>Oscillospiraceae</taxon>
        <taxon>Vescimonas</taxon>
    </lineage>
</organism>
<gene>
    <name evidence="2" type="ORF">MM50RIKEN_04870</name>
</gene>